<evidence type="ECO:0000256" key="1">
    <source>
        <dbReference type="SAM" id="MobiDB-lite"/>
    </source>
</evidence>
<reference evidence="2" key="1">
    <citation type="submission" date="2024-05" db="EMBL/GenBank/DDBJ databases">
        <title>Planctomycetes of the genus Singulisphaera possess chitinolytic capabilities.</title>
        <authorList>
            <person name="Ivanova A."/>
        </authorList>
    </citation>
    <scope>NUCLEOTIDE SEQUENCE</scope>
    <source>
        <strain evidence="2">Ch08T</strain>
    </source>
</reference>
<feature type="region of interest" description="Disordered" evidence="1">
    <location>
        <begin position="177"/>
        <end position="233"/>
    </location>
</feature>
<organism evidence="2">
    <name type="scientific">Singulisphaera sp. Ch08</name>
    <dbReference type="NCBI Taxonomy" id="3120278"/>
    <lineage>
        <taxon>Bacteria</taxon>
        <taxon>Pseudomonadati</taxon>
        <taxon>Planctomycetota</taxon>
        <taxon>Planctomycetia</taxon>
        <taxon>Isosphaerales</taxon>
        <taxon>Isosphaeraceae</taxon>
        <taxon>Singulisphaera</taxon>
    </lineage>
</organism>
<name>A0AAU7CHR8_9BACT</name>
<evidence type="ECO:0008006" key="3">
    <source>
        <dbReference type="Google" id="ProtNLM"/>
    </source>
</evidence>
<protein>
    <recommendedName>
        <fullName evidence="3">Tetratricopeptide repeat protein</fullName>
    </recommendedName>
</protein>
<sequence>MTPRNGQGLVWLGGVLLSLFLVLEPGVRAADPPGATARPITPRTAVEPAAPVLPAEVVAAMQDGQFADAGKALAALAEKAKNDEERAYYTLIRGVAERLGGQGDAARRVLAAALEAAPRGPWAAKLRAELAAAELAAGHPDAAEALARAEAETLLAGDRKDRLAEVYHAFARSLLKPDDPVTPADPNGATTCSYRREGWPGARRSTPDFSSAWHAPARPRGTIRGPSRTCSSI</sequence>
<dbReference type="EMBL" id="CP155447">
    <property type="protein sequence ID" value="XBH04695.1"/>
    <property type="molecule type" value="Genomic_DNA"/>
</dbReference>
<dbReference type="RefSeq" id="WP_406697488.1">
    <property type="nucleotide sequence ID" value="NZ_CP155447.1"/>
</dbReference>
<proteinExistence type="predicted"/>
<evidence type="ECO:0000313" key="2">
    <source>
        <dbReference type="EMBL" id="XBH04695.1"/>
    </source>
</evidence>
<accession>A0AAU7CHR8</accession>
<gene>
    <name evidence="2" type="ORF">V5E97_01390</name>
</gene>
<dbReference type="AlphaFoldDB" id="A0AAU7CHR8"/>